<proteinExistence type="predicted"/>
<organism evidence="12 13">
    <name type="scientific">Amborella trichopoda</name>
    <dbReference type="NCBI Taxonomy" id="13333"/>
    <lineage>
        <taxon>Eukaryota</taxon>
        <taxon>Viridiplantae</taxon>
        <taxon>Streptophyta</taxon>
        <taxon>Embryophyta</taxon>
        <taxon>Tracheophyta</taxon>
        <taxon>Spermatophyta</taxon>
        <taxon>Magnoliopsida</taxon>
        <taxon>Amborellales</taxon>
        <taxon>Amborellaceae</taxon>
        <taxon>Amborella</taxon>
    </lineage>
</organism>
<comment type="catalytic activity">
    <reaction evidence="7">
        <text>L-threonyl-[protein] + ATP = O-phospho-L-threonyl-[protein] + ADP + H(+)</text>
        <dbReference type="Rhea" id="RHEA:46608"/>
        <dbReference type="Rhea" id="RHEA-COMP:11060"/>
        <dbReference type="Rhea" id="RHEA-COMP:11605"/>
        <dbReference type="ChEBI" id="CHEBI:15378"/>
        <dbReference type="ChEBI" id="CHEBI:30013"/>
        <dbReference type="ChEBI" id="CHEBI:30616"/>
        <dbReference type="ChEBI" id="CHEBI:61977"/>
        <dbReference type="ChEBI" id="CHEBI:456216"/>
        <dbReference type="EC" id="2.7.11.1"/>
    </reaction>
</comment>
<dbReference type="InterPro" id="IPR011009">
    <property type="entry name" value="Kinase-like_dom_sf"/>
</dbReference>
<keyword evidence="13" id="KW-1185">Reference proteome</keyword>
<dbReference type="HOGENOM" id="CLU_000288_99_1_1"/>
<dbReference type="Gene3D" id="1.10.510.10">
    <property type="entry name" value="Transferase(Phosphotransferase) domain 1"/>
    <property type="match status" value="2"/>
</dbReference>
<dbReference type="KEGG" id="atr:18445950"/>
<accession>U5D5W1</accession>
<dbReference type="Gramene" id="ERN17605">
    <property type="protein sequence ID" value="ERN17605"/>
    <property type="gene ID" value="AMTR_s00059p00161380"/>
</dbReference>
<evidence type="ECO:0000313" key="12">
    <source>
        <dbReference type="EMBL" id="ERN17605.1"/>
    </source>
</evidence>
<keyword evidence="3" id="KW-0808">Transferase</keyword>
<dbReference type="GO" id="GO:0005524">
    <property type="term" value="F:ATP binding"/>
    <property type="evidence" value="ECO:0007669"/>
    <property type="project" value="UniProtKB-KW"/>
</dbReference>
<gene>
    <name evidence="12" type="ORF">AMTR_s00059p00161380</name>
</gene>
<comment type="catalytic activity">
    <reaction evidence="8">
        <text>L-seryl-[protein] + ATP = O-phospho-L-seryl-[protein] + ADP + H(+)</text>
        <dbReference type="Rhea" id="RHEA:17989"/>
        <dbReference type="Rhea" id="RHEA-COMP:9863"/>
        <dbReference type="Rhea" id="RHEA-COMP:11604"/>
        <dbReference type="ChEBI" id="CHEBI:15378"/>
        <dbReference type="ChEBI" id="CHEBI:29999"/>
        <dbReference type="ChEBI" id="CHEBI:30616"/>
        <dbReference type="ChEBI" id="CHEBI:83421"/>
        <dbReference type="ChEBI" id="CHEBI:456216"/>
        <dbReference type="EC" id="2.7.11.1"/>
    </reaction>
</comment>
<keyword evidence="4" id="KW-0547">Nucleotide-binding</keyword>
<dbReference type="Proteomes" id="UP000017836">
    <property type="component" value="Unassembled WGS sequence"/>
</dbReference>
<dbReference type="InterPro" id="IPR001245">
    <property type="entry name" value="Ser-Thr/Tyr_kinase_cat_dom"/>
</dbReference>
<dbReference type="GO" id="GO:0004674">
    <property type="term" value="F:protein serine/threonine kinase activity"/>
    <property type="evidence" value="ECO:0007669"/>
    <property type="project" value="UniProtKB-KW"/>
</dbReference>
<keyword evidence="5" id="KW-0418">Kinase</keyword>
<evidence type="ECO:0000256" key="5">
    <source>
        <dbReference type="ARBA" id="ARBA00022777"/>
    </source>
</evidence>
<sequence>MAISCFLVLVFLFSLFALETQSQTLTNQTDFSCDSTESCHTYVLYRAQVPEFSDLGNISDLFGVSRLSIMRASNLTAEVVTLSQNQQVFVPILCGCTGNHSYANISYQIQKSDSFYLVSTYKFENLTDYQAVGDLNPNLNPINLWVGTEVIFPIYCKCPSKTQVQNGTNFLITYVWQKGDNIVEVSKRLNTSVERIEDANKYRNFTAAMDLPVLIPVDQLPVLSQPPSGSTPDSSLLLTDNHDDHQVLIIFLSAMVSFLVLVLGFLVFLIYTQHKRSKPLVLEGSSFESMIRSNLKKNNKVENLSPRTPKEKRLVEVSDCFDKPVVYQKSKIMVATMNLSEDCRIGRSVYKAIIDGKCFAVKQCRGHITEEINIPQKFNHVNLVKLAGISMESEWNCFLVYEFAENGSLDKWLYQTILSPPSSISFLSWRTRLTIALDVANGLQYMHEHTRPSIVHRDIKARNILLTDQLKAKISNFATARAVTSSVTPKVDVYGFGVLLLELLSGRKNMDTQEECEKVNLLKELRGILEVEERREERLRQWLDPKLQGFYHFESALNLATMARACTWEKASERPSMAEIVLNLSVLIQSCPDSFEASWAAQEEATEDDEHNITPVRAR</sequence>
<evidence type="ECO:0000256" key="9">
    <source>
        <dbReference type="SAM" id="Phobius"/>
    </source>
</evidence>
<keyword evidence="9" id="KW-1133">Transmembrane helix</keyword>
<keyword evidence="10" id="KW-0732">Signal</keyword>
<evidence type="ECO:0000313" key="13">
    <source>
        <dbReference type="Proteomes" id="UP000017836"/>
    </source>
</evidence>
<feature type="transmembrane region" description="Helical" evidence="9">
    <location>
        <begin position="247"/>
        <end position="271"/>
    </location>
</feature>
<dbReference type="InterPro" id="IPR052611">
    <property type="entry name" value="Plant_RLK_LysM"/>
</dbReference>
<dbReference type="PROSITE" id="PS00108">
    <property type="entry name" value="PROTEIN_KINASE_ST"/>
    <property type="match status" value="1"/>
</dbReference>
<dbReference type="Pfam" id="PF23446">
    <property type="entry name" value="LysM1_NFP_LYK"/>
    <property type="match status" value="1"/>
</dbReference>
<dbReference type="InterPro" id="IPR056561">
    <property type="entry name" value="NFP_LYK_LysM1"/>
</dbReference>
<name>U5D5W1_AMBTC</name>
<reference evidence="13" key="1">
    <citation type="journal article" date="2013" name="Science">
        <title>The Amborella genome and the evolution of flowering plants.</title>
        <authorList>
            <consortium name="Amborella Genome Project"/>
        </authorList>
    </citation>
    <scope>NUCLEOTIDE SEQUENCE [LARGE SCALE GENOMIC DNA]</scope>
</reference>
<dbReference type="InterPro" id="IPR059144">
    <property type="entry name" value="NFP_LysM3"/>
</dbReference>
<dbReference type="AlphaFoldDB" id="U5D5W1"/>
<dbReference type="Gene3D" id="3.30.200.20">
    <property type="entry name" value="Phosphorylase Kinase, domain 1"/>
    <property type="match status" value="1"/>
</dbReference>
<protein>
    <recommendedName>
        <fullName evidence="1">non-specific serine/threonine protein kinase</fullName>
        <ecNumber evidence="1">2.7.11.1</ecNumber>
    </recommendedName>
</protein>
<dbReference type="PANTHER" id="PTHR45927:SF2">
    <property type="entry name" value="SERINE_THREONINE RECEPTOR-LIKE KINASE NFP"/>
    <property type="match status" value="1"/>
</dbReference>
<dbReference type="InterPro" id="IPR008271">
    <property type="entry name" value="Ser/Thr_kinase_AS"/>
</dbReference>
<dbReference type="InterPro" id="IPR059143">
    <property type="entry name" value="NFP_LysM2"/>
</dbReference>
<feature type="signal peptide" evidence="10">
    <location>
        <begin position="1"/>
        <end position="22"/>
    </location>
</feature>
<dbReference type="InterPro" id="IPR000719">
    <property type="entry name" value="Prot_kinase_dom"/>
</dbReference>
<evidence type="ECO:0000259" key="11">
    <source>
        <dbReference type="PROSITE" id="PS50011"/>
    </source>
</evidence>
<dbReference type="OrthoDB" id="1668230at2759"/>
<dbReference type="OMA" id="VHMDIRT"/>
<dbReference type="SUPFAM" id="SSF56112">
    <property type="entry name" value="Protein kinase-like (PK-like)"/>
    <property type="match status" value="1"/>
</dbReference>
<evidence type="ECO:0000256" key="4">
    <source>
        <dbReference type="ARBA" id="ARBA00022741"/>
    </source>
</evidence>
<evidence type="ECO:0000256" key="1">
    <source>
        <dbReference type="ARBA" id="ARBA00012513"/>
    </source>
</evidence>
<dbReference type="PANTHER" id="PTHR45927">
    <property type="entry name" value="LYSM-DOMAIN RECEPTOR-LIKE KINASE-RELATED"/>
    <property type="match status" value="1"/>
</dbReference>
<dbReference type="Pfam" id="PF23462">
    <property type="entry name" value="LysM3_NFP"/>
    <property type="match status" value="1"/>
</dbReference>
<feature type="domain" description="Protein kinase" evidence="11">
    <location>
        <begin position="276"/>
        <end position="587"/>
    </location>
</feature>
<evidence type="ECO:0000256" key="8">
    <source>
        <dbReference type="ARBA" id="ARBA00048679"/>
    </source>
</evidence>
<evidence type="ECO:0000256" key="10">
    <source>
        <dbReference type="SAM" id="SignalP"/>
    </source>
</evidence>
<dbReference type="PROSITE" id="PS50011">
    <property type="entry name" value="PROTEIN_KINASE_DOM"/>
    <property type="match status" value="1"/>
</dbReference>
<keyword evidence="6" id="KW-0067">ATP-binding</keyword>
<dbReference type="Pfam" id="PF23457">
    <property type="entry name" value="LysM2_NFP"/>
    <property type="match status" value="1"/>
</dbReference>
<keyword evidence="9" id="KW-0472">Membrane</keyword>
<evidence type="ECO:0000256" key="7">
    <source>
        <dbReference type="ARBA" id="ARBA00047899"/>
    </source>
</evidence>
<feature type="chain" id="PRO_5004658661" description="non-specific serine/threonine protein kinase" evidence="10">
    <location>
        <begin position="23"/>
        <end position="619"/>
    </location>
</feature>
<dbReference type="SMART" id="SM00220">
    <property type="entry name" value="S_TKc"/>
    <property type="match status" value="1"/>
</dbReference>
<evidence type="ECO:0000256" key="3">
    <source>
        <dbReference type="ARBA" id="ARBA00022679"/>
    </source>
</evidence>
<evidence type="ECO:0000256" key="6">
    <source>
        <dbReference type="ARBA" id="ARBA00022840"/>
    </source>
</evidence>
<dbReference type="EMBL" id="KI392312">
    <property type="protein sequence ID" value="ERN17605.1"/>
    <property type="molecule type" value="Genomic_DNA"/>
</dbReference>
<dbReference type="Pfam" id="PF07714">
    <property type="entry name" value="PK_Tyr_Ser-Thr"/>
    <property type="match status" value="1"/>
</dbReference>
<dbReference type="FunFam" id="1.10.510.10:FF:001023">
    <property type="entry name" value="Os07g0541700 protein"/>
    <property type="match status" value="1"/>
</dbReference>
<keyword evidence="9" id="KW-0812">Transmembrane</keyword>
<dbReference type="EC" id="2.7.11.1" evidence="1"/>
<dbReference type="eggNOG" id="ENOG502QQTK">
    <property type="taxonomic scope" value="Eukaryota"/>
</dbReference>
<keyword evidence="2" id="KW-0723">Serine/threonine-protein kinase</keyword>
<evidence type="ECO:0000256" key="2">
    <source>
        <dbReference type="ARBA" id="ARBA00022527"/>
    </source>
</evidence>